<dbReference type="PANTHER" id="PTHR11937">
    <property type="entry name" value="ACTIN"/>
    <property type="match status" value="1"/>
</dbReference>
<dbReference type="AlphaFoldDB" id="A0A4P9Y7I3"/>
<dbReference type="OrthoDB" id="5572108at2759"/>
<dbReference type="SUPFAM" id="SSF53067">
    <property type="entry name" value="Actin-like ATPase domain"/>
    <property type="match status" value="2"/>
</dbReference>
<feature type="region of interest" description="Disordered" evidence="2">
    <location>
        <begin position="78"/>
        <end position="98"/>
    </location>
</feature>
<dbReference type="Gene3D" id="3.90.640.10">
    <property type="entry name" value="Actin, Chain A, domain 4"/>
    <property type="match status" value="1"/>
</dbReference>
<feature type="non-terminal residue" evidence="3">
    <location>
        <position position="1"/>
    </location>
</feature>
<dbReference type="Gene3D" id="3.30.420.40">
    <property type="match status" value="3"/>
</dbReference>
<proteinExistence type="inferred from homology"/>
<evidence type="ECO:0000256" key="1">
    <source>
        <dbReference type="RuleBase" id="RU000487"/>
    </source>
</evidence>
<comment type="similarity">
    <text evidence="1">Belongs to the actin family.</text>
</comment>
<protein>
    <submittedName>
        <fullName evidence="3">Uncharacterized protein</fullName>
    </submittedName>
</protein>
<accession>A0A4P9Y7I3</accession>
<evidence type="ECO:0000313" key="3">
    <source>
        <dbReference type="EMBL" id="RKP15038.1"/>
    </source>
</evidence>
<feature type="non-terminal residue" evidence="3">
    <location>
        <position position="557"/>
    </location>
</feature>
<sequence length="557" mass="60394">LPSRPAASKYLRGDRSYFLAASGYRPTEPVETLGTPSPQKTVVLHPGSRVLRLGLASDTLPHSVPQVIVRYMTHVASKAKENKEGKEESEEEESSPYAAAIPAAQNVLAMRQAISHRRPNPQALSLVRSYNNSASPEMIPELNDPYRIDWSHLSQGEGGKDQVITGNRALYVAEGPEEGWVRRWPWSGRGLNLDTYASVAEALGDLGCIWEQALEASLGIDRKSIKEYSVVLGVNERMDRAHLSRVIDLLLQDLGFSGILLAMESVAATFGAGTSSACVLDVGATTTSVACVEDGLVLPGTALLLPYGGDDGTRLMAATLQHAGVTPHLGLGLTRPWEWMVVEGLKETLGTVRETEIGMQVASATVRTPAGGGAKKWHLKVCDEVMLPMLLFFVPEMLHTCRLGRGVGKGQDRERISGGSLPDPPDKAWSWAVEEAIGRCIRAAGPERAKRLYGNILCVGGGSLTPGFGQLLEERLASSPWFSEAVVALEAASTSSTTVATPTIRVLSSSREMDPRVLSWKGGSVQARLDCTSEQWCRREEWIEARERCIIERSTFL</sequence>
<evidence type="ECO:0000256" key="2">
    <source>
        <dbReference type="SAM" id="MobiDB-lite"/>
    </source>
</evidence>
<dbReference type="EMBL" id="KZ987764">
    <property type="protein sequence ID" value="RKP15038.1"/>
    <property type="molecule type" value="Genomic_DNA"/>
</dbReference>
<dbReference type="CDD" id="cd10206">
    <property type="entry name" value="ASKHA_NBD_Arp8-like"/>
    <property type="match status" value="1"/>
</dbReference>
<organism evidence="3 4">
    <name type="scientific">Piptocephalis cylindrospora</name>
    <dbReference type="NCBI Taxonomy" id="1907219"/>
    <lineage>
        <taxon>Eukaryota</taxon>
        <taxon>Fungi</taxon>
        <taxon>Fungi incertae sedis</taxon>
        <taxon>Zoopagomycota</taxon>
        <taxon>Zoopagomycotina</taxon>
        <taxon>Zoopagomycetes</taxon>
        <taxon>Zoopagales</taxon>
        <taxon>Piptocephalidaceae</taxon>
        <taxon>Piptocephalis</taxon>
    </lineage>
</organism>
<dbReference type="InterPro" id="IPR043129">
    <property type="entry name" value="ATPase_NBD"/>
</dbReference>
<keyword evidence="4" id="KW-1185">Reference proteome</keyword>
<gene>
    <name evidence="3" type="ORF">BJ684DRAFT_438</name>
</gene>
<reference evidence="4" key="1">
    <citation type="journal article" date="2018" name="Nat. Microbiol.">
        <title>Leveraging single-cell genomics to expand the fungal tree of life.</title>
        <authorList>
            <person name="Ahrendt S.R."/>
            <person name="Quandt C.A."/>
            <person name="Ciobanu D."/>
            <person name="Clum A."/>
            <person name="Salamov A."/>
            <person name="Andreopoulos B."/>
            <person name="Cheng J.F."/>
            <person name="Woyke T."/>
            <person name="Pelin A."/>
            <person name="Henrissat B."/>
            <person name="Reynolds N.K."/>
            <person name="Benny G.L."/>
            <person name="Smith M.E."/>
            <person name="James T.Y."/>
            <person name="Grigoriev I.V."/>
        </authorList>
    </citation>
    <scope>NUCLEOTIDE SEQUENCE [LARGE SCALE GENOMIC DNA]</scope>
</reference>
<dbReference type="SMART" id="SM00268">
    <property type="entry name" value="ACTIN"/>
    <property type="match status" value="1"/>
</dbReference>
<name>A0A4P9Y7I3_9FUNG</name>
<evidence type="ECO:0000313" key="4">
    <source>
        <dbReference type="Proteomes" id="UP000267251"/>
    </source>
</evidence>
<dbReference type="InterPro" id="IPR004000">
    <property type="entry name" value="Actin"/>
</dbReference>
<dbReference type="Proteomes" id="UP000267251">
    <property type="component" value="Unassembled WGS sequence"/>
</dbReference>
<dbReference type="Pfam" id="PF00022">
    <property type="entry name" value="Actin"/>
    <property type="match status" value="1"/>
</dbReference>